<feature type="region of interest" description="Disordered" evidence="3">
    <location>
        <begin position="348"/>
        <end position="422"/>
    </location>
</feature>
<keyword evidence="1" id="KW-0507">mRNA processing</keyword>
<keyword evidence="2" id="KW-0479">Metal-binding</keyword>
<dbReference type="SUPFAM" id="SSF56672">
    <property type="entry name" value="DNA/RNA polymerases"/>
    <property type="match status" value="1"/>
</dbReference>
<keyword evidence="2" id="KW-0862">Zinc</keyword>
<dbReference type="InterPro" id="IPR053134">
    <property type="entry name" value="RNA-dir_DNA_polymerase"/>
</dbReference>
<evidence type="ECO:0000313" key="7">
    <source>
        <dbReference type="Proteomes" id="UP000219338"/>
    </source>
</evidence>
<dbReference type="PROSITE" id="PS50158">
    <property type="entry name" value="ZF_CCHC"/>
    <property type="match status" value="1"/>
</dbReference>
<dbReference type="InterPro" id="IPR000477">
    <property type="entry name" value="RT_dom"/>
</dbReference>
<dbReference type="Gene3D" id="3.30.70.270">
    <property type="match status" value="1"/>
</dbReference>
<dbReference type="Gene3D" id="3.10.10.10">
    <property type="entry name" value="HIV Type 1 Reverse Transcriptase, subunit A, domain 1"/>
    <property type="match status" value="1"/>
</dbReference>
<dbReference type="PROSITE" id="PS50878">
    <property type="entry name" value="RT_POL"/>
    <property type="match status" value="1"/>
</dbReference>
<sequence length="1003" mass="111336">MVKAVRLGVPSYYTTTITGQGRDIPSNYDEWKARIILMYEERQKNWAFHQTAGNPRDNRPQGNPTTTTSNAKAGGTTSSPMPKASSSTNHGGRDSGGRWTTFGGAGKPMDIDVAKLRAEGRCFRCHEKGHLGKDCPKKKDYRDIQSVQATNEPVTESKIAKDLHTGTPFNPTYSTTHSDTDISHTTHSNIPRLRAPAFNVSSTTSQPVPESQNRYATLSIEECTDDNHDSDTPLKGCHDTSPARAEAKAVNPAGHEAESLPTRPLLTLGQTDANHRASSLCGETQSTNALMSLDFRGNGNTNSGTRLEPGGSSASGKKSTLAVTPIDIASLPRITDGTMSESKDKLYDEAAQTSGSTIPKVDVESQLDGETTARLPGQERVRTPQEATTPQQRPSPVERPGKSPGAEGEAGQPRSLDSANPVVPARTFDVRNDAPVRTNPSLQCIDLVETNQTNLHSPIALGNVDEERPSKATSDANTMATKKSAAGQGAASAQAVKRGHSVTCIEIPDEEDDTAFQEATSDEPARSSPTKSSPHRWLKPFEVDWTLCAVCEARNDNAARAALFVWTHIDHVPELTPELLSELRRGGDLARERLYELHEPPRYLQRRQSGSRDFMLNVQLTTITNRQVFTTRGLVDSGCTSSAINRDFVRKHHLDTVKTAIPIIVYNADGSRNKGGDITEYVEVRLTIGNHDERIDLAVTDLGSKDLYLGHDWLKRHNPVINWETGTVIFGHCQCVKNPFPLPDADPDDRWDEELEDGDTILAVNMEEELTIHAVHHANDLAAAANTEKPQKTFEEMVPPDYRSFRDLFSKENFDELPERKPWDHAIELVPNAKSTLDCKVYPLNRNEQEQLDKFLDENLDSGRITESKSPFASPFFFVKKKDGSLRPVQDYRKLNEMTIKNRYPLPLISELIDKLQGAKYFTKLDVRWGYNNVRIKEGDEHKAAFRTNRGLFEPTVMFFGLTNSPATFQWMMNDIFKDLISEGKVTIYLDDILIFIKDLDEH</sequence>
<feature type="domain" description="Reverse transcriptase" evidence="5">
    <location>
        <begin position="860"/>
        <end position="1003"/>
    </location>
</feature>
<dbReference type="SUPFAM" id="SSF57756">
    <property type="entry name" value="Retrovirus zinc finger-like domains"/>
    <property type="match status" value="1"/>
</dbReference>
<dbReference type="Gene3D" id="4.10.60.10">
    <property type="entry name" value="Zinc finger, CCHC-type"/>
    <property type="match status" value="1"/>
</dbReference>
<dbReference type="SUPFAM" id="SSF50630">
    <property type="entry name" value="Acid proteases"/>
    <property type="match status" value="1"/>
</dbReference>
<proteinExistence type="predicted"/>
<dbReference type="EMBL" id="FUEG01000028">
    <property type="protein sequence ID" value="SJL15409.1"/>
    <property type="molecule type" value="Genomic_DNA"/>
</dbReference>
<dbReference type="GO" id="GO:0008270">
    <property type="term" value="F:zinc ion binding"/>
    <property type="evidence" value="ECO:0007669"/>
    <property type="project" value="UniProtKB-KW"/>
</dbReference>
<evidence type="ECO:0000259" key="4">
    <source>
        <dbReference type="PROSITE" id="PS50158"/>
    </source>
</evidence>
<dbReference type="OrthoDB" id="3262920at2759"/>
<reference evidence="7" key="1">
    <citation type="journal article" date="2017" name="Nat. Ecol. Evol.">
        <title>Genome expansion and lineage-specific genetic innovations in the forest pathogenic fungi Armillaria.</title>
        <authorList>
            <person name="Sipos G."/>
            <person name="Prasanna A.N."/>
            <person name="Walter M.C."/>
            <person name="O'Connor E."/>
            <person name="Balint B."/>
            <person name="Krizsan K."/>
            <person name="Kiss B."/>
            <person name="Hess J."/>
            <person name="Varga T."/>
            <person name="Slot J."/>
            <person name="Riley R."/>
            <person name="Boka B."/>
            <person name="Rigling D."/>
            <person name="Barry K."/>
            <person name="Lee J."/>
            <person name="Mihaltcheva S."/>
            <person name="LaButti K."/>
            <person name="Lipzen A."/>
            <person name="Waldron R."/>
            <person name="Moloney N.M."/>
            <person name="Sperisen C."/>
            <person name="Kredics L."/>
            <person name="Vagvoelgyi C."/>
            <person name="Patrignani A."/>
            <person name="Fitzpatrick D."/>
            <person name="Nagy I."/>
            <person name="Doyle S."/>
            <person name="Anderson J.B."/>
            <person name="Grigoriev I.V."/>
            <person name="Gueldener U."/>
            <person name="Muensterkoetter M."/>
            <person name="Nagy L.G."/>
        </authorList>
    </citation>
    <scope>NUCLEOTIDE SEQUENCE [LARGE SCALE GENOMIC DNA]</scope>
    <source>
        <strain evidence="7">C18/9</strain>
    </source>
</reference>
<evidence type="ECO:0000256" key="1">
    <source>
        <dbReference type="ARBA" id="ARBA00022664"/>
    </source>
</evidence>
<dbReference type="InterPro" id="IPR021109">
    <property type="entry name" value="Peptidase_aspartic_dom_sf"/>
</dbReference>
<dbReference type="CDD" id="cd01647">
    <property type="entry name" value="RT_LTR"/>
    <property type="match status" value="1"/>
</dbReference>
<dbReference type="SMART" id="SM00343">
    <property type="entry name" value="ZnF_C2HC"/>
    <property type="match status" value="1"/>
</dbReference>
<dbReference type="PANTHER" id="PTHR24559:SF444">
    <property type="entry name" value="REVERSE TRANSCRIPTASE DOMAIN-CONTAINING PROTEIN"/>
    <property type="match status" value="1"/>
</dbReference>
<dbReference type="STRING" id="47428.A0A284S344"/>
<gene>
    <name evidence="6" type="ORF">ARMOST_18906</name>
</gene>
<evidence type="ECO:0008006" key="8">
    <source>
        <dbReference type="Google" id="ProtNLM"/>
    </source>
</evidence>
<feature type="compositionally biased region" description="Polar residues" evidence="3">
    <location>
        <begin position="60"/>
        <end position="90"/>
    </location>
</feature>
<protein>
    <recommendedName>
        <fullName evidence="8">Reverse transcriptase domain-containing protein</fullName>
    </recommendedName>
</protein>
<feature type="compositionally biased region" description="Polar residues" evidence="3">
    <location>
        <begin position="385"/>
        <end position="394"/>
    </location>
</feature>
<keyword evidence="7" id="KW-1185">Reference proteome</keyword>
<dbReference type="Gene3D" id="2.40.70.10">
    <property type="entry name" value="Acid Proteases"/>
    <property type="match status" value="1"/>
</dbReference>
<keyword evidence="2" id="KW-0863">Zinc-finger</keyword>
<organism evidence="6 7">
    <name type="scientific">Armillaria ostoyae</name>
    <name type="common">Armillaria root rot fungus</name>
    <dbReference type="NCBI Taxonomy" id="47428"/>
    <lineage>
        <taxon>Eukaryota</taxon>
        <taxon>Fungi</taxon>
        <taxon>Dikarya</taxon>
        <taxon>Basidiomycota</taxon>
        <taxon>Agaricomycotina</taxon>
        <taxon>Agaricomycetes</taxon>
        <taxon>Agaricomycetidae</taxon>
        <taxon>Agaricales</taxon>
        <taxon>Marasmiineae</taxon>
        <taxon>Physalacriaceae</taxon>
        <taxon>Armillaria</taxon>
    </lineage>
</organism>
<evidence type="ECO:0000313" key="6">
    <source>
        <dbReference type="EMBL" id="SJL15409.1"/>
    </source>
</evidence>
<feature type="region of interest" description="Disordered" evidence="3">
    <location>
        <begin position="293"/>
        <end position="319"/>
    </location>
</feature>
<evidence type="ECO:0000256" key="2">
    <source>
        <dbReference type="PROSITE-ProRule" id="PRU00047"/>
    </source>
</evidence>
<dbReference type="Pfam" id="PF00078">
    <property type="entry name" value="RVT_1"/>
    <property type="match status" value="1"/>
</dbReference>
<dbReference type="Pfam" id="PF08284">
    <property type="entry name" value="RVP_2"/>
    <property type="match status" value="1"/>
</dbReference>
<feature type="region of interest" description="Disordered" evidence="3">
    <location>
        <begin position="172"/>
        <end position="192"/>
    </location>
</feature>
<feature type="domain" description="CCHC-type" evidence="4">
    <location>
        <begin position="121"/>
        <end position="137"/>
    </location>
</feature>
<dbReference type="CDD" id="cd00303">
    <property type="entry name" value="retropepsin_like"/>
    <property type="match status" value="1"/>
</dbReference>
<name>A0A284S344_ARMOS</name>
<evidence type="ECO:0000259" key="5">
    <source>
        <dbReference type="PROSITE" id="PS50878"/>
    </source>
</evidence>
<dbReference type="GO" id="GO:0006397">
    <property type="term" value="P:mRNA processing"/>
    <property type="evidence" value="ECO:0007669"/>
    <property type="project" value="UniProtKB-KW"/>
</dbReference>
<dbReference type="GO" id="GO:0003676">
    <property type="term" value="F:nucleic acid binding"/>
    <property type="evidence" value="ECO:0007669"/>
    <property type="project" value="InterPro"/>
</dbReference>
<evidence type="ECO:0000256" key="3">
    <source>
        <dbReference type="SAM" id="MobiDB-lite"/>
    </source>
</evidence>
<accession>A0A284S344</accession>
<dbReference type="InterPro" id="IPR001878">
    <property type="entry name" value="Znf_CCHC"/>
</dbReference>
<dbReference type="PANTHER" id="PTHR24559">
    <property type="entry name" value="TRANSPOSON TY3-I GAG-POL POLYPROTEIN"/>
    <property type="match status" value="1"/>
</dbReference>
<dbReference type="InterPro" id="IPR043502">
    <property type="entry name" value="DNA/RNA_pol_sf"/>
</dbReference>
<dbReference type="AlphaFoldDB" id="A0A284S344"/>
<feature type="region of interest" description="Disordered" evidence="3">
    <location>
        <begin position="514"/>
        <end position="535"/>
    </location>
</feature>
<dbReference type="Proteomes" id="UP000219338">
    <property type="component" value="Unassembled WGS sequence"/>
</dbReference>
<dbReference type="InterPro" id="IPR036875">
    <property type="entry name" value="Znf_CCHC_sf"/>
</dbReference>
<dbReference type="InterPro" id="IPR043128">
    <property type="entry name" value="Rev_trsase/Diguanyl_cyclase"/>
</dbReference>
<feature type="region of interest" description="Disordered" evidence="3">
    <location>
        <begin position="50"/>
        <end position="107"/>
    </location>
</feature>